<dbReference type="AlphaFoldDB" id="A0A0S2LX84"/>
<gene>
    <name evidence="5" type="ORF">AS189_05720</name>
</gene>
<dbReference type="GO" id="GO:0005524">
    <property type="term" value="F:ATP binding"/>
    <property type="evidence" value="ECO:0007669"/>
    <property type="project" value="UniProtKB-KW"/>
</dbReference>
<dbReference type="GO" id="GO:0030272">
    <property type="term" value="F:5-formyltetrahydrofolate cyclo-ligase activity"/>
    <property type="evidence" value="ECO:0007669"/>
    <property type="project" value="TreeGrafter"/>
</dbReference>
<proteinExistence type="inferred from homology"/>
<dbReference type="Pfam" id="PF01812">
    <property type="entry name" value="5-FTHF_cyc-lig"/>
    <property type="match status" value="1"/>
</dbReference>
<comment type="similarity">
    <text evidence="1">Belongs to the 5-formyltetrahydrofolate cyclo-ligase family.</text>
</comment>
<accession>A0A0S2LX84</accession>
<reference evidence="5 6" key="2">
    <citation type="journal article" date="2016" name="J. Biotechnol.">
        <title>Complete genome sequence of Arthrobacter alpinus ERGS4:06, a yellow pigmented bacterium tolerant to cold and radiations isolated from Sikkim Himalaya.</title>
        <authorList>
            <person name="Kumar R."/>
            <person name="Singh D."/>
            <person name="Swarnkar M.K."/>
            <person name="Singh A.K."/>
            <person name="Kumar S."/>
        </authorList>
    </citation>
    <scope>NUCLEOTIDE SEQUENCE [LARGE SCALE GENOMIC DNA]</scope>
    <source>
        <strain evidence="5 6">ERGS4:06</strain>
    </source>
</reference>
<evidence type="ECO:0000256" key="4">
    <source>
        <dbReference type="PIRSR" id="PIRSR006806-1"/>
    </source>
</evidence>
<dbReference type="PANTHER" id="PTHR23407:SF1">
    <property type="entry name" value="5-FORMYLTETRAHYDROFOLATE CYCLO-LIGASE"/>
    <property type="match status" value="1"/>
</dbReference>
<dbReference type="InterPro" id="IPR024185">
    <property type="entry name" value="FTHF_cligase-like_sf"/>
</dbReference>
<dbReference type="EMBL" id="CP013200">
    <property type="protein sequence ID" value="ALO66085.1"/>
    <property type="molecule type" value="Genomic_DNA"/>
</dbReference>
<evidence type="ECO:0000313" key="6">
    <source>
        <dbReference type="Proteomes" id="UP000059574"/>
    </source>
</evidence>
<dbReference type="GO" id="GO:0009396">
    <property type="term" value="P:folic acid-containing compound biosynthetic process"/>
    <property type="evidence" value="ECO:0007669"/>
    <property type="project" value="TreeGrafter"/>
</dbReference>
<evidence type="ECO:0000256" key="3">
    <source>
        <dbReference type="ARBA" id="ARBA00022840"/>
    </source>
</evidence>
<keyword evidence="2 4" id="KW-0547">Nucleotide-binding</keyword>
<protein>
    <recommendedName>
        <fullName evidence="7">5-formyltetrahydrofolate cyclo-ligase</fullName>
    </recommendedName>
</protein>
<sequence length="232" mass="24180">MIMDKAALRAHIRARRRAGASLASTAGTVDLDGAKLSKITLEWLAMLHDGHPGGVVCAYLSTGHEPPTHSLLIACTEAGYTVYVPVCEPNFQLSWVQWHQDAELVRSSLAPVMEPRGPRLPFESLTAATGAASSESGSAASESTGSGSAASAIRAVIVPALAVDTAGVRLGQGGGYYDRFLPRAAKMPLAAVVYDEECVPAGSLPHNTLDMPVGYALTPSAWIRLGAGKEAT</sequence>
<dbReference type="InterPro" id="IPR037171">
    <property type="entry name" value="NagB/RpiA_transferase-like"/>
</dbReference>
<evidence type="ECO:0000256" key="1">
    <source>
        <dbReference type="ARBA" id="ARBA00010638"/>
    </source>
</evidence>
<dbReference type="GO" id="GO:0035999">
    <property type="term" value="P:tetrahydrofolate interconversion"/>
    <property type="evidence" value="ECO:0007669"/>
    <property type="project" value="TreeGrafter"/>
</dbReference>
<feature type="binding site" evidence="4">
    <location>
        <begin position="169"/>
        <end position="177"/>
    </location>
    <ligand>
        <name>ATP</name>
        <dbReference type="ChEBI" id="CHEBI:30616"/>
    </ligand>
</feature>
<reference evidence="6" key="1">
    <citation type="submission" date="2015-11" db="EMBL/GenBank/DDBJ databases">
        <authorList>
            <person name="Kumar R."/>
            <person name="Singh D."/>
            <person name="Swarnkar M.K."/>
            <person name="Singh A.K."/>
            <person name="Kumar S."/>
        </authorList>
    </citation>
    <scope>NUCLEOTIDE SEQUENCE [LARGE SCALE GENOMIC DNA]</scope>
    <source>
        <strain evidence="6">ERGS4:06</strain>
    </source>
</reference>
<dbReference type="RefSeq" id="WP_062286706.1">
    <property type="nucleotide sequence ID" value="NZ_CP013200.1"/>
</dbReference>
<organism evidence="5 6">
    <name type="scientific">Arthrobacter alpinus</name>
    <dbReference type="NCBI Taxonomy" id="656366"/>
    <lineage>
        <taxon>Bacteria</taxon>
        <taxon>Bacillati</taxon>
        <taxon>Actinomycetota</taxon>
        <taxon>Actinomycetes</taxon>
        <taxon>Micrococcales</taxon>
        <taxon>Micrococcaceae</taxon>
        <taxon>Arthrobacter</taxon>
    </lineage>
</organism>
<dbReference type="InterPro" id="IPR002698">
    <property type="entry name" value="FTHF_cligase"/>
</dbReference>
<name>A0A0S2LX84_9MICC</name>
<dbReference type="PIRSF" id="PIRSF006806">
    <property type="entry name" value="FTHF_cligase"/>
    <property type="match status" value="1"/>
</dbReference>
<evidence type="ECO:0000313" key="5">
    <source>
        <dbReference type="EMBL" id="ALO66085.1"/>
    </source>
</evidence>
<dbReference type="Gene3D" id="3.40.50.10420">
    <property type="entry name" value="NagB/RpiA/CoA transferase-like"/>
    <property type="match status" value="1"/>
</dbReference>
<dbReference type="Proteomes" id="UP000059574">
    <property type="component" value="Chromosome"/>
</dbReference>
<dbReference type="SUPFAM" id="SSF100950">
    <property type="entry name" value="NagB/RpiA/CoA transferase-like"/>
    <property type="match status" value="1"/>
</dbReference>
<keyword evidence="3 4" id="KW-0067">ATP-binding</keyword>
<evidence type="ECO:0000256" key="2">
    <source>
        <dbReference type="ARBA" id="ARBA00022741"/>
    </source>
</evidence>
<dbReference type="PANTHER" id="PTHR23407">
    <property type="entry name" value="ATPASE INHIBITOR/5-FORMYLTETRAHYDROFOLATE CYCLO-LIGASE"/>
    <property type="match status" value="1"/>
</dbReference>
<evidence type="ECO:0008006" key="7">
    <source>
        <dbReference type="Google" id="ProtNLM"/>
    </source>
</evidence>